<sequence length="130" mass="15119">MDSLGSKGESRIAEWLTDKDYLILEKNWRTRTGEIDIIALDKTEQTSSGGVLVFVEVKTLLKTELSDLDLIINKKKQERIIKTAKHFLANNRKYNKMYIRFDVIVLRSNPFLEQPLEILHLKDAFGDCYD</sequence>
<organism evidence="3">
    <name type="scientific">Treponema denticola H-22</name>
    <dbReference type="NCBI Taxonomy" id="999432"/>
    <lineage>
        <taxon>Bacteria</taxon>
        <taxon>Pseudomonadati</taxon>
        <taxon>Spirochaetota</taxon>
        <taxon>Spirochaetia</taxon>
        <taxon>Spirochaetales</taxon>
        <taxon>Treponemataceae</taxon>
        <taxon>Treponema</taxon>
    </lineage>
</organism>
<dbReference type="AlphaFoldDB" id="A0A0E2E670"/>
<dbReference type="EMBL" id="AGDV01000009">
    <property type="protein sequence ID" value="EMB34245.1"/>
    <property type="molecule type" value="Genomic_DNA"/>
</dbReference>
<evidence type="ECO:0000256" key="1">
    <source>
        <dbReference type="ARBA" id="ARBA00006738"/>
    </source>
</evidence>
<dbReference type="GO" id="GO:0003676">
    <property type="term" value="F:nucleic acid binding"/>
    <property type="evidence" value="ECO:0007669"/>
    <property type="project" value="InterPro"/>
</dbReference>
<dbReference type="PANTHER" id="PTHR34039:SF1">
    <property type="entry name" value="UPF0102 PROTEIN YRAN"/>
    <property type="match status" value="1"/>
</dbReference>
<dbReference type="RefSeq" id="WP_002674325.1">
    <property type="nucleotide sequence ID" value="NZ_CM001795.1"/>
</dbReference>
<accession>A0A0E2E670</accession>
<dbReference type="HOGENOM" id="CLU_115353_3_1_12"/>
<dbReference type="PANTHER" id="PTHR34039">
    <property type="entry name" value="UPF0102 PROTEIN YRAN"/>
    <property type="match status" value="1"/>
</dbReference>
<dbReference type="Proteomes" id="UP000011705">
    <property type="component" value="Chromosome"/>
</dbReference>
<comment type="caution">
    <text evidence="3">The sequence shown here is derived from an EMBL/GenBank/DDBJ whole genome shotgun (WGS) entry which is preliminary data.</text>
</comment>
<dbReference type="CDD" id="cd20736">
    <property type="entry name" value="PoNe_Nuclease"/>
    <property type="match status" value="1"/>
</dbReference>
<proteinExistence type="inferred from homology"/>
<gene>
    <name evidence="3" type="ORF">HMPREF9726_00994</name>
</gene>
<dbReference type="InterPro" id="IPR011856">
    <property type="entry name" value="tRNA_endonuc-like_dom_sf"/>
</dbReference>
<dbReference type="HAMAP" id="MF_00048">
    <property type="entry name" value="UPF0102"/>
    <property type="match status" value="1"/>
</dbReference>
<comment type="similarity">
    <text evidence="1 2">Belongs to the UPF0102 family.</text>
</comment>
<dbReference type="Gene3D" id="3.40.1350.10">
    <property type="match status" value="1"/>
</dbReference>
<dbReference type="InterPro" id="IPR011335">
    <property type="entry name" value="Restrct_endonuc-II-like"/>
</dbReference>
<protein>
    <recommendedName>
        <fullName evidence="2">UPF0102 protein HMPREF9726_00994</fullName>
    </recommendedName>
</protein>
<dbReference type="Pfam" id="PF02021">
    <property type="entry name" value="UPF0102"/>
    <property type="match status" value="1"/>
</dbReference>
<dbReference type="SUPFAM" id="SSF52980">
    <property type="entry name" value="Restriction endonuclease-like"/>
    <property type="match status" value="1"/>
</dbReference>
<dbReference type="PATRIC" id="fig|999432.5.peg.1033"/>
<evidence type="ECO:0000256" key="2">
    <source>
        <dbReference type="HAMAP-Rule" id="MF_00048"/>
    </source>
</evidence>
<evidence type="ECO:0000313" key="3">
    <source>
        <dbReference type="EMBL" id="EMB34245.1"/>
    </source>
</evidence>
<name>A0A0E2E670_TREDN</name>
<dbReference type="NCBIfam" id="TIGR00252">
    <property type="entry name" value="YraN family protein"/>
    <property type="match status" value="1"/>
</dbReference>
<dbReference type="InterPro" id="IPR003509">
    <property type="entry name" value="UPF0102_YraN-like"/>
</dbReference>
<reference evidence="3" key="1">
    <citation type="submission" date="2012-01" db="EMBL/GenBank/DDBJ databases">
        <title>The Genome Sequence of Treponema denticola H-22.</title>
        <authorList>
            <consortium name="The Broad Institute Genome Sequencing Platform"/>
            <person name="Earl A."/>
            <person name="Ward D."/>
            <person name="Feldgarden M."/>
            <person name="Gevers D."/>
            <person name="Blanton J.M."/>
            <person name="Fenno C.J."/>
            <person name="Baranova O.V."/>
            <person name="Mathney J."/>
            <person name="Dewhirst F.E."/>
            <person name="Izard J."/>
            <person name="Young S.K."/>
            <person name="Zeng Q."/>
            <person name="Gargeya S."/>
            <person name="Fitzgerald M."/>
            <person name="Haas B."/>
            <person name="Abouelleil A."/>
            <person name="Alvarado L."/>
            <person name="Arachchi H.M."/>
            <person name="Berlin A."/>
            <person name="Chapman S.B."/>
            <person name="Gearin G."/>
            <person name="Goldberg J."/>
            <person name="Griggs A."/>
            <person name="Gujja S."/>
            <person name="Hansen M."/>
            <person name="Heiman D."/>
            <person name="Howarth C."/>
            <person name="Larimer J."/>
            <person name="Lui A."/>
            <person name="MacDonald P.J.P."/>
            <person name="McCowen C."/>
            <person name="Montmayeur A."/>
            <person name="Murphy C."/>
            <person name="Neiman D."/>
            <person name="Pearson M."/>
            <person name="Priest M."/>
            <person name="Roberts A."/>
            <person name="Saif S."/>
            <person name="Shea T."/>
            <person name="Sisk P."/>
            <person name="Stolte C."/>
            <person name="Sykes S."/>
            <person name="Wortman J."/>
            <person name="Nusbaum C."/>
            <person name="Birren B."/>
        </authorList>
    </citation>
    <scope>NUCLEOTIDE SEQUENCE [LARGE SCALE GENOMIC DNA]</scope>
    <source>
        <strain evidence="3">H-22</strain>
    </source>
</reference>